<accession>A0A399RXB3</accession>
<dbReference type="FunFam" id="2.40.50.140:FF:000051">
    <property type="entry name" value="RNA-binding transcriptional accessory protein"/>
    <property type="match status" value="1"/>
</dbReference>
<evidence type="ECO:0000313" key="4">
    <source>
        <dbReference type="Proteomes" id="UP000266005"/>
    </source>
</evidence>
<dbReference type="AlphaFoldDB" id="A0A399RXB3"/>
<dbReference type="InterPro" id="IPR012340">
    <property type="entry name" value="NA-bd_OB-fold"/>
</dbReference>
<dbReference type="SMART" id="SM00732">
    <property type="entry name" value="YqgFc"/>
    <property type="match status" value="1"/>
</dbReference>
<sequence length="754" mass="83543">MEPNLEHLLKIAKELSITIKQVEATATLLDEGATVPFISRYRKEVTGSLDEVQIAGIRDRLEQLRELDKRRESILKSIKDQEKLTPELEAQLMAAETMAALEDIYLPYKPKRRTKATIAREKGLEPLAERIFAQENIDIEAEAANFISEEKEVKDANEALAGARDIVAEWMNENAEARAAMRKIFEKQGVFKSRVMIGKEEEGQKFKDYFEWEEPIEKAPSHRILAMRRGETEMVLMLTAQPDEDAALAKLEDMFVQGNNAASEQVKLAAKDCYKRLLKLSMETEVRLSSKKRADEEAIRVFADNLRQLLLSSPLGQKTVLALDPGFRTGCKLVVLDKQGKLLHNETIYPHTGQGKAMEAAQNVKYLVDRFEVEALAIGNGTASRETEAFVNGLNLPKTVQVVMVNESGASIYSASDVAREEFPDQDVTVRGAVSIGRRLMDPLAELVKIDPKSIGVGQYQHDVDQSALKHSLDDVVMSCVNAVGVEVNTASKQLLTYVSGLGPALAQNIVEYRNQNGPFKTRSELKKVARLGDKAFEQAAGFLRIRDAKNPLDASAVHPESYPIVEQMAKDLGVTVQDLIKSNELRQKINLKNYVTDTVGLPTLQDIVSELAKPGRDPRETFEAFSFTEGVNEIKDLRAGMKLPGIITNITAFGAFVDIGVHQDGLVHVSHLSDRFVSNPHEVVKVGQKVEVTVLEVDEARKRISLSMKGDPAAAKPAGGGNRGGNKGNRKESEEEPMDDFQAKLAKLKGMFK</sequence>
<dbReference type="InterPro" id="IPR041692">
    <property type="entry name" value="HHH_9"/>
</dbReference>
<dbReference type="Gene3D" id="1.10.3500.10">
    <property type="entry name" value="Tex N-terminal region-like"/>
    <property type="match status" value="1"/>
</dbReference>
<dbReference type="Gene3D" id="1.10.10.650">
    <property type="entry name" value="RuvA domain 2-like"/>
    <property type="match status" value="1"/>
</dbReference>
<dbReference type="Pfam" id="PF00575">
    <property type="entry name" value="S1"/>
    <property type="match status" value="1"/>
</dbReference>
<dbReference type="InterPro" id="IPR023323">
    <property type="entry name" value="Tex-like_dom_sf"/>
</dbReference>
<dbReference type="InterPro" id="IPR010994">
    <property type="entry name" value="RuvA_2-like"/>
</dbReference>
<dbReference type="InterPro" id="IPR032639">
    <property type="entry name" value="Tex_YqgF"/>
</dbReference>
<dbReference type="SUPFAM" id="SSF53098">
    <property type="entry name" value="Ribonuclease H-like"/>
    <property type="match status" value="1"/>
</dbReference>
<reference evidence="4" key="1">
    <citation type="submission" date="2018-08" db="EMBL/GenBank/DDBJ databases">
        <title>Mucilaginibacter sp. MYSH2.</title>
        <authorList>
            <person name="Seo T."/>
        </authorList>
    </citation>
    <scope>NUCLEOTIDE SEQUENCE [LARGE SCALE GENOMIC DNA]</scope>
    <source>
        <strain evidence="4">KIRAN</strain>
    </source>
</reference>
<comment type="caution">
    <text evidence="3">The sequence shown here is derived from an EMBL/GenBank/DDBJ whole genome shotgun (WGS) entry which is preliminary data.</text>
</comment>
<proteinExistence type="predicted"/>
<dbReference type="InterPro" id="IPR003029">
    <property type="entry name" value="S1_domain"/>
</dbReference>
<dbReference type="InterPro" id="IPR006641">
    <property type="entry name" value="YqgF/RNaseH-like_dom"/>
</dbReference>
<dbReference type="CDD" id="cd05685">
    <property type="entry name" value="S1_Tex"/>
    <property type="match status" value="1"/>
</dbReference>
<dbReference type="InterPro" id="IPR037027">
    <property type="entry name" value="YqgF/RNaseH-like_dom_sf"/>
</dbReference>
<dbReference type="GO" id="GO:0003729">
    <property type="term" value="F:mRNA binding"/>
    <property type="evidence" value="ECO:0007669"/>
    <property type="project" value="TreeGrafter"/>
</dbReference>
<dbReference type="EMBL" id="QWGE01000005">
    <property type="protein sequence ID" value="RIJ34417.1"/>
    <property type="molecule type" value="Genomic_DNA"/>
</dbReference>
<dbReference type="Pfam" id="PF22706">
    <property type="entry name" value="Tex_central_region"/>
    <property type="match status" value="1"/>
</dbReference>
<dbReference type="InterPro" id="IPR012337">
    <property type="entry name" value="RNaseH-like_sf"/>
</dbReference>
<dbReference type="SMART" id="SM00316">
    <property type="entry name" value="S1"/>
    <property type="match status" value="1"/>
</dbReference>
<gene>
    <name evidence="3" type="ORF">D1627_16000</name>
</gene>
<dbReference type="OrthoDB" id="9804714at2"/>
<dbReference type="SUPFAM" id="SSF47781">
    <property type="entry name" value="RuvA domain 2-like"/>
    <property type="match status" value="2"/>
</dbReference>
<dbReference type="PANTHER" id="PTHR10724">
    <property type="entry name" value="30S RIBOSOMAL PROTEIN S1"/>
    <property type="match status" value="1"/>
</dbReference>
<dbReference type="SUPFAM" id="SSF50249">
    <property type="entry name" value="Nucleic acid-binding proteins"/>
    <property type="match status" value="1"/>
</dbReference>
<dbReference type="GO" id="GO:0006139">
    <property type="term" value="P:nucleobase-containing compound metabolic process"/>
    <property type="evidence" value="ECO:0007669"/>
    <property type="project" value="InterPro"/>
</dbReference>
<dbReference type="PANTHER" id="PTHR10724:SF10">
    <property type="entry name" value="S1 RNA-BINDING DOMAIN-CONTAINING PROTEIN 1"/>
    <property type="match status" value="1"/>
</dbReference>
<dbReference type="InterPro" id="IPR044146">
    <property type="entry name" value="S1_Tex"/>
</dbReference>
<dbReference type="InterPro" id="IPR023319">
    <property type="entry name" value="Tex-like_HTH_dom_sf"/>
</dbReference>
<dbReference type="Gene3D" id="2.40.50.140">
    <property type="entry name" value="Nucleic acid-binding proteins"/>
    <property type="match status" value="1"/>
</dbReference>
<dbReference type="Pfam" id="PF17674">
    <property type="entry name" value="HHH_9"/>
    <property type="match status" value="1"/>
</dbReference>
<dbReference type="PROSITE" id="PS50126">
    <property type="entry name" value="S1"/>
    <property type="match status" value="1"/>
</dbReference>
<feature type="region of interest" description="Disordered" evidence="1">
    <location>
        <begin position="707"/>
        <end position="741"/>
    </location>
</feature>
<dbReference type="FunFam" id="1.10.10.650:FF:000001">
    <property type="entry name" value="S1 RNA-binding domain 1"/>
    <property type="match status" value="1"/>
</dbReference>
<dbReference type="RefSeq" id="WP_119433277.1">
    <property type="nucleotide sequence ID" value="NZ_QWGE01000005.1"/>
</dbReference>
<dbReference type="Gene3D" id="3.30.420.140">
    <property type="entry name" value="YqgF/RNase H-like domain"/>
    <property type="match status" value="1"/>
</dbReference>
<feature type="domain" description="S1 motif" evidence="2">
    <location>
        <begin position="641"/>
        <end position="710"/>
    </location>
</feature>
<evidence type="ECO:0000259" key="2">
    <source>
        <dbReference type="PROSITE" id="PS50126"/>
    </source>
</evidence>
<dbReference type="Pfam" id="PF09371">
    <property type="entry name" value="Tex_N"/>
    <property type="match status" value="1"/>
</dbReference>
<dbReference type="InterPro" id="IPR018974">
    <property type="entry name" value="Tex-like_N"/>
</dbReference>
<dbReference type="Pfam" id="PF12836">
    <property type="entry name" value="HHH_3"/>
    <property type="match status" value="1"/>
</dbReference>
<evidence type="ECO:0000313" key="3">
    <source>
        <dbReference type="EMBL" id="RIJ34417.1"/>
    </source>
</evidence>
<dbReference type="FunFam" id="1.10.150.310:FF:000001">
    <property type="entry name" value="RNA-binding transcriptional accessory protein"/>
    <property type="match status" value="1"/>
</dbReference>
<dbReference type="Pfam" id="PF16921">
    <property type="entry name" value="Tex_YqgF"/>
    <property type="match status" value="1"/>
</dbReference>
<dbReference type="InterPro" id="IPR055179">
    <property type="entry name" value="Tex-like_central_region"/>
</dbReference>
<dbReference type="GO" id="GO:0005737">
    <property type="term" value="C:cytoplasm"/>
    <property type="evidence" value="ECO:0007669"/>
    <property type="project" value="UniProtKB-ARBA"/>
</dbReference>
<protein>
    <submittedName>
        <fullName evidence="3">RNA-binding transcriptional accessory protein</fullName>
    </submittedName>
</protein>
<dbReference type="Proteomes" id="UP000266005">
    <property type="component" value="Unassembled WGS sequence"/>
</dbReference>
<organism evidence="3 4">
    <name type="scientific">Pontibacter oryzae</name>
    <dbReference type="NCBI Taxonomy" id="2304593"/>
    <lineage>
        <taxon>Bacteria</taxon>
        <taxon>Pseudomonadati</taxon>
        <taxon>Bacteroidota</taxon>
        <taxon>Cytophagia</taxon>
        <taxon>Cytophagales</taxon>
        <taxon>Hymenobacteraceae</taxon>
        <taxon>Pontibacter</taxon>
    </lineage>
</organism>
<name>A0A399RXB3_9BACT</name>
<dbReference type="GO" id="GO:0003735">
    <property type="term" value="F:structural constituent of ribosome"/>
    <property type="evidence" value="ECO:0007669"/>
    <property type="project" value="TreeGrafter"/>
</dbReference>
<feature type="compositionally biased region" description="Gly residues" evidence="1">
    <location>
        <begin position="719"/>
        <end position="728"/>
    </location>
</feature>
<dbReference type="SUPFAM" id="SSF158832">
    <property type="entry name" value="Tex N-terminal region-like"/>
    <property type="match status" value="1"/>
</dbReference>
<dbReference type="GO" id="GO:0006412">
    <property type="term" value="P:translation"/>
    <property type="evidence" value="ECO:0007669"/>
    <property type="project" value="TreeGrafter"/>
</dbReference>
<keyword evidence="4" id="KW-1185">Reference proteome</keyword>
<dbReference type="Gene3D" id="1.10.150.310">
    <property type="entry name" value="Tex RuvX-like domain-like"/>
    <property type="match status" value="1"/>
</dbReference>
<evidence type="ECO:0000256" key="1">
    <source>
        <dbReference type="SAM" id="MobiDB-lite"/>
    </source>
</evidence>
<dbReference type="FunFam" id="3.30.420.140:FF:000001">
    <property type="entry name" value="RNA-binding transcriptional accessory protein"/>
    <property type="match status" value="1"/>
</dbReference>
<dbReference type="InterPro" id="IPR050437">
    <property type="entry name" value="Ribos_protein_bS1-like"/>
</dbReference>